<evidence type="ECO:0000259" key="2">
    <source>
        <dbReference type="Pfam" id="PF19089"/>
    </source>
</evidence>
<protein>
    <submittedName>
        <fullName evidence="3">DUF5777 family beta-barrel protein</fullName>
    </submittedName>
</protein>
<comment type="caution">
    <text evidence="3">The sequence shown here is derived from an EMBL/GenBank/DDBJ whole genome shotgun (WGS) entry which is preliminary data.</text>
</comment>
<gene>
    <name evidence="3" type="ORF">VB248_06395</name>
</gene>
<organism evidence="3 4">
    <name type="scientific">Arcicella rigui</name>
    <dbReference type="NCBI Taxonomy" id="797020"/>
    <lineage>
        <taxon>Bacteria</taxon>
        <taxon>Pseudomonadati</taxon>
        <taxon>Bacteroidota</taxon>
        <taxon>Cytophagia</taxon>
        <taxon>Cytophagales</taxon>
        <taxon>Flectobacillaceae</taxon>
        <taxon>Arcicella</taxon>
    </lineage>
</organism>
<accession>A0ABU5Q7C2</accession>
<sequence>MKKYFLIACLLGSFQSFCQDDLMNMLDKENESKINYTTATFKAPRLINGQTIETASKNHLNFWISHRFGAVNSGFIDNFFGLDEARIRLGLEYGLTDQLTVGVGRSSQEKVYDYYAKYKAIRQSNKVPVTVTAYLSGAAVTAVTGYTMESGSVMKFNDNIERQTYCGQLLIARKFNDKLSLQIMPTIIHFNKTESTDMKNDMLALGFGGRLKLNKRLSLNAEYYLADRGKTTTEQKYHNSLSVGFDIETGGHVFQLHFTNSRGMIERQFIAQTVGQWSNADIFYGFNISRTFSFDGKSKKNN</sequence>
<name>A0ABU5Q7C2_9BACT</name>
<reference evidence="3 4" key="1">
    <citation type="submission" date="2023-12" db="EMBL/GenBank/DDBJ databases">
        <title>Novel species of the genus Arcicella isolated from rivers.</title>
        <authorList>
            <person name="Lu H."/>
        </authorList>
    </citation>
    <scope>NUCLEOTIDE SEQUENCE [LARGE SCALE GENOMIC DNA]</scope>
    <source>
        <strain evidence="3 4">KCTC 23307</strain>
    </source>
</reference>
<dbReference type="Pfam" id="PF19089">
    <property type="entry name" value="DUF5777"/>
    <property type="match status" value="1"/>
</dbReference>
<keyword evidence="1" id="KW-0732">Signal</keyword>
<keyword evidence="4" id="KW-1185">Reference proteome</keyword>
<dbReference type="EMBL" id="JAYFUM010000007">
    <property type="protein sequence ID" value="MEA5138751.1"/>
    <property type="molecule type" value="Genomic_DNA"/>
</dbReference>
<feature type="chain" id="PRO_5047220130" evidence="1">
    <location>
        <begin position="19"/>
        <end position="302"/>
    </location>
</feature>
<feature type="domain" description="DUF5777" evidence="2">
    <location>
        <begin position="41"/>
        <end position="292"/>
    </location>
</feature>
<dbReference type="RefSeq" id="WP_323295919.1">
    <property type="nucleotide sequence ID" value="NZ_JAYFUM010000007.1"/>
</dbReference>
<evidence type="ECO:0000256" key="1">
    <source>
        <dbReference type="SAM" id="SignalP"/>
    </source>
</evidence>
<dbReference type="Proteomes" id="UP001302949">
    <property type="component" value="Unassembled WGS sequence"/>
</dbReference>
<evidence type="ECO:0000313" key="4">
    <source>
        <dbReference type="Proteomes" id="UP001302949"/>
    </source>
</evidence>
<dbReference type="InterPro" id="IPR045916">
    <property type="entry name" value="DUF5777"/>
</dbReference>
<evidence type="ECO:0000313" key="3">
    <source>
        <dbReference type="EMBL" id="MEA5138751.1"/>
    </source>
</evidence>
<proteinExistence type="predicted"/>
<feature type="signal peptide" evidence="1">
    <location>
        <begin position="1"/>
        <end position="18"/>
    </location>
</feature>